<dbReference type="PROSITE" id="PS51257">
    <property type="entry name" value="PROKAR_LIPOPROTEIN"/>
    <property type="match status" value="1"/>
</dbReference>
<feature type="domain" description="DUF8017" evidence="3">
    <location>
        <begin position="88"/>
        <end position="260"/>
    </location>
</feature>
<dbReference type="Pfam" id="PF26056">
    <property type="entry name" value="DUF8017"/>
    <property type="match status" value="1"/>
</dbReference>
<dbReference type="EMBL" id="JAAGOA010000019">
    <property type="protein sequence ID" value="NEE03103.1"/>
    <property type="molecule type" value="Genomic_DNA"/>
</dbReference>
<comment type="caution">
    <text evidence="4">The sequence shown here is derived from an EMBL/GenBank/DDBJ whole genome shotgun (WGS) entry which is preliminary data.</text>
</comment>
<gene>
    <name evidence="4" type="ORF">G1H10_23340</name>
</gene>
<dbReference type="RefSeq" id="WP_163742331.1">
    <property type="nucleotide sequence ID" value="NZ_JAAGOA010000019.1"/>
</dbReference>
<dbReference type="InterPro" id="IPR058330">
    <property type="entry name" value="DUF8017"/>
</dbReference>
<keyword evidence="5" id="KW-1185">Reference proteome</keyword>
<evidence type="ECO:0000256" key="2">
    <source>
        <dbReference type="SAM" id="SignalP"/>
    </source>
</evidence>
<dbReference type="Proteomes" id="UP000475214">
    <property type="component" value="Unassembled WGS sequence"/>
</dbReference>
<name>A0A6L9SD99_9ACTN</name>
<evidence type="ECO:0000256" key="1">
    <source>
        <dbReference type="SAM" id="MobiDB-lite"/>
    </source>
</evidence>
<evidence type="ECO:0000313" key="4">
    <source>
        <dbReference type="EMBL" id="NEE03103.1"/>
    </source>
</evidence>
<feature type="compositionally biased region" description="Low complexity" evidence="1">
    <location>
        <begin position="30"/>
        <end position="48"/>
    </location>
</feature>
<accession>A0A6L9SD99</accession>
<feature type="region of interest" description="Disordered" evidence="1">
    <location>
        <begin position="20"/>
        <end position="91"/>
    </location>
</feature>
<reference evidence="4 5" key="1">
    <citation type="submission" date="2020-02" db="EMBL/GenBank/DDBJ databases">
        <authorList>
            <person name="Li X.-J."/>
            <person name="Han X.-M."/>
        </authorList>
    </citation>
    <scope>NUCLEOTIDE SEQUENCE [LARGE SCALE GENOMIC DNA]</scope>
    <source>
        <strain evidence="4 5">CCTCC AB 2017055</strain>
    </source>
</reference>
<feature type="signal peptide" evidence="2">
    <location>
        <begin position="1"/>
        <end position="18"/>
    </location>
</feature>
<feature type="compositionally biased region" description="Basic and acidic residues" evidence="1">
    <location>
        <begin position="79"/>
        <end position="91"/>
    </location>
</feature>
<evidence type="ECO:0000313" key="5">
    <source>
        <dbReference type="Proteomes" id="UP000475214"/>
    </source>
</evidence>
<evidence type="ECO:0000259" key="3">
    <source>
        <dbReference type="Pfam" id="PF26056"/>
    </source>
</evidence>
<feature type="compositionally biased region" description="Acidic residues" evidence="1">
    <location>
        <begin position="56"/>
        <end position="78"/>
    </location>
</feature>
<dbReference type="AlphaFoldDB" id="A0A6L9SD99"/>
<organism evidence="4 5">
    <name type="scientific">Phytoactinopolyspora halotolerans</name>
    <dbReference type="NCBI Taxonomy" id="1981512"/>
    <lineage>
        <taxon>Bacteria</taxon>
        <taxon>Bacillati</taxon>
        <taxon>Actinomycetota</taxon>
        <taxon>Actinomycetes</taxon>
        <taxon>Jiangellales</taxon>
        <taxon>Jiangellaceae</taxon>
        <taxon>Phytoactinopolyspora</taxon>
    </lineage>
</organism>
<proteinExistence type="predicted"/>
<protein>
    <recommendedName>
        <fullName evidence="3">DUF8017 domain-containing protein</fullName>
    </recommendedName>
</protein>
<sequence length="275" mass="28044">MKRFSAAAASLVVAGALAACGGSGDDAEESGSSAGPEAASTDNAGQDGSDARADADADADADGAAADDEADADADTGDSAERSGHGRVQEVVAERRPLAYDVPGHWTVESPGVITGFEEEDPDAPFGYRPTVGMSSVASYGERGGDCTLAPAKAGTNGMGEAGFDTEAAAQGVAVMWAEAAYGDGDDKPECQLSGPEPFEANGLSGHYVEAEVTPVPHECHPEDALVRVASFDSPDGDDVYNLIIYADASGALAPEASDLDLSSRRYVRRSHEQP</sequence>
<keyword evidence="2" id="KW-0732">Signal</keyword>
<feature type="chain" id="PRO_5039065090" description="DUF8017 domain-containing protein" evidence="2">
    <location>
        <begin position="19"/>
        <end position="275"/>
    </location>
</feature>